<accession>A0ABY5KUF9</accession>
<dbReference type="Proteomes" id="UP001316384">
    <property type="component" value="Chromosome"/>
</dbReference>
<evidence type="ECO:0008006" key="4">
    <source>
        <dbReference type="Google" id="ProtNLM"/>
    </source>
</evidence>
<evidence type="ECO:0000256" key="1">
    <source>
        <dbReference type="SAM" id="MobiDB-lite"/>
    </source>
</evidence>
<gene>
    <name evidence="2" type="ORF">NP048_00350</name>
</gene>
<name>A0ABY5KUF9_9CELL</name>
<proteinExistence type="predicted"/>
<organism evidence="2 3">
    <name type="scientific">Cellulomonas xiejunii</name>
    <dbReference type="NCBI Taxonomy" id="2968083"/>
    <lineage>
        <taxon>Bacteria</taxon>
        <taxon>Bacillati</taxon>
        <taxon>Actinomycetota</taxon>
        <taxon>Actinomycetes</taxon>
        <taxon>Micrococcales</taxon>
        <taxon>Cellulomonadaceae</taxon>
        <taxon>Cellulomonas</taxon>
    </lineage>
</organism>
<evidence type="ECO:0000313" key="2">
    <source>
        <dbReference type="EMBL" id="UUI71963.1"/>
    </source>
</evidence>
<sequence length="174" mass="17432">MTTNPRSRALNAALTGLATAAYYAVPDVTRSRAARGWLKAACLAAAGAANAVAPANRGGWRELRSTWQDGVAVDGDPGTDGTHRTDGSPAGQGVDGSGVATDDAAPSTKTAIAVGGAVVLAASVALTIAGEKWLFRRAEARAAAGVRFAHTRTGLVLGALSAALALVPEPSERS</sequence>
<dbReference type="EMBL" id="CP101987">
    <property type="protein sequence ID" value="UUI71963.1"/>
    <property type="molecule type" value="Genomic_DNA"/>
</dbReference>
<evidence type="ECO:0000313" key="3">
    <source>
        <dbReference type="Proteomes" id="UP001316384"/>
    </source>
</evidence>
<feature type="region of interest" description="Disordered" evidence="1">
    <location>
        <begin position="70"/>
        <end position="102"/>
    </location>
</feature>
<keyword evidence="3" id="KW-1185">Reference proteome</keyword>
<dbReference type="RefSeq" id="WP_227576996.1">
    <property type="nucleotide sequence ID" value="NZ_CP101987.1"/>
</dbReference>
<reference evidence="2 3" key="1">
    <citation type="submission" date="2022-07" db="EMBL/GenBank/DDBJ databases">
        <title>Novel species in genus cellulomonas.</title>
        <authorList>
            <person name="Ye L."/>
        </authorList>
    </citation>
    <scope>NUCLEOTIDE SEQUENCE [LARGE SCALE GENOMIC DNA]</scope>
    <source>
        <strain evidence="3">zg-B89</strain>
    </source>
</reference>
<protein>
    <recommendedName>
        <fullName evidence="4">Peptidase S9</fullName>
    </recommendedName>
</protein>